<dbReference type="AlphaFoldDB" id="A0ABC9FZV2"/>
<organism evidence="1 2">
    <name type="scientific">Urochloa decumbens</name>
    <dbReference type="NCBI Taxonomy" id="240449"/>
    <lineage>
        <taxon>Eukaryota</taxon>
        <taxon>Viridiplantae</taxon>
        <taxon>Streptophyta</taxon>
        <taxon>Embryophyta</taxon>
        <taxon>Tracheophyta</taxon>
        <taxon>Spermatophyta</taxon>
        <taxon>Magnoliopsida</taxon>
        <taxon>Liliopsida</taxon>
        <taxon>Poales</taxon>
        <taxon>Poaceae</taxon>
        <taxon>PACMAD clade</taxon>
        <taxon>Panicoideae</taxon>
        <taxon>Panicodae</taxon>
        <taxon>Paniceae</taxon>
        <taxon>Melinidinae</taxon>
        <taxon>Urochloa</taxon>
    </lineage>
</organism>
<name>A0ABC9FZV2_9POAL</name>
<evidence type="ECO:0000313" key="1">
    <source>
        <dbReference type="EMBL" id="CAL5084614.1"/>
    </source>
</evidence>
<dbReference type="Proteomes" id="UP001497457">
    <property type="component" value="Chromosome 7b"/>
</dbReference>
<dbReference type="EMBL" id="OZ075117">
    <property type="protein sequence ID" value="CAL5084614.1"/>
    <property type="molecule type" value="Genomic_DNA"/>
</dbReference>
<keyword evidence="2" id="KW-1185">Reference proteome</keyword>
<reference evidence="1" key="1">
    <citation type="submission" date="2024-10" db="EMBL/GenBank/DDBJ databases">
        <authorList>
            <person name="Ryan C."/>
        </authorList>
    </citation>
    <scope>NUCLEOTIDE SEQUENCE [LARGE SCALE GENOMIC DNA]</scope>
</reference>
<proteinExistence type="predicted"/>
<accession>A0ABC9FZV2</accession>
<protein>
    <submittedName>
        <fullName evidence="1">Uncharacterized protein</fullName>
    </submittedName>
</protein>
<evidence type="ECO:0000313" key="2">
    <source>
        <dbReference type="Proteomes" id="UP001497457"/>
    </source>
</evidence>
<sequence>MRCLVSPSPSSLSAASMTARPPAVGTLRILPAGLRARCSPRLELLRRPGETAALLRPRCMDARAQNHDNMEPQFKPNYFVEERKHIWERYVEIHYTNEGCLYSEAVDMSAQVCELALRAIYSASKVVDNPCFTSCPPNVISADTIHMTLKAYVDVFLRTAEHSYHRTVMKETVLSFLNALTGLVSISHILLEASLEALSHTHPRESLSEYAYNSDVKTMHREFKWQMSDLEDGIENTSTFQEVCQLMLPTILKGVRVTKSFLGLMAARRQRALGKASKVV</sequence>
<gene>
    <name evidence="1" type="ORF">URODEC1_LOCUS110659</name>
</gene>